<dbReference type="AlphaFoldDB" id="A0AAN7KUY9"/>
<dbReference type="EMBL" id="JAXIOK010000005">
    <property type="protein sequence ID" value="KAK4770873.1"/>
    <property type="molecule type" value="Genomic_DNA"/>
</dbReference>
<sequence length="389" mass="44924">MPNNLLRIMEQQNHNSRSSSEKEIMAASCLEGTGGSLPDDIVTEILARLTMKSILRARSVCKHWHKLISDESFASRNVQFSHRNSMALIEDSGTRLSLLDSLGEVSRLSLDFLETQVFVRASHNGLLCCSAKGENGHTDYYVCNPITRQHVQLPYIAVDADLVGLACDSSGRKFNVALAGHLYDKNKEANETIIGCVYHSESNTWRKHMHRLDDLYEFSYIRKDPPVFVNGAFHWITEYSPIVLLVLDLSRGLLRKMRLPDKILKEQEDNTYCLLEFEGCLSVIEISNSWMVTWVLQDYDNDVWYMLDRVSLNSNRLDLSMLEIVPICQTREDMVLGIGQWMFLYQRNSREWKPRYKIMKYGHIDPLFYSAFPFRATMLPCCQFDDQLH</sequence>
<dbReference type="PROSITE" id="PS50181">
    <property type="entry name" value="FBOX"/>
    <property type="match status" value="1"/>
</dbReference>
<dbReference type="InterPro" id="IPR036047">
    <property type="entry name" value="F-box-like_dom_sf"/>
</dbReference>
<dbReference type="InterPro" id="IPR050796">
    <property type="entry name" value="SCF_F-box_component"/>
</dbReference>
<proteinExistence type="predicted"/>
<reference evidence="2 3" key="1">
    <citation type="journal article" date="2023" name="Hortic Res">
        <title>Pangenome of water caltrop reveals structural variations and asymmetric subgenome divergence after allopolyploidization.</title>
        <authorList>
            <person name="Zhang X."/>
            <person name="Chen Y."/>
            <person name="Wang L."/>
            <person name="Yuan Y."/>
            <person name="Fang M."/>
            <person name="Shi L."/>
            <person name="Lu R."/>
            <person name="Comes H.P."/>
            <person name="Ma Y."/>
            <person name="Chen Y."/>
            <person name="Huang G."/>
            <person name="Zhou Y."/>
            <person name="Zheng Z."/>
            <person name="Qiu Y."/>
        </authorList>
    </citation>
    <scope>NUCLEOTIDE SEQUENCE [LARGE SCALE GENOMIC DNA]</scope>
    <source>
        <tissue evidence="2">Roots</tissue>
    </source>
</reference>
<evidence type="ECO:0000259" key="1">
    <source>
        <dbReference type="PROSITE" id="PS50181"/>
    </source>
</evidence>
<name>A0AAN7KUY9_9MYRT</name>
<dbReference type="PANTHER" id="PTHR31672">
    <property type="entry name" value="BNACNNG10540D PROTEIN"/>
    <property type="match status" value="1"/>
</dbReference>
<dbReference type="NCBIfam" id="TIGR01640">
    <property type="entry name" value="F_box_assoc_1"/>
    <property type="match status" value="1"/>
</dbReference>
<dbReference type="InterPro" id="IPR001810">
    <property type="entry name" value="F-box_dom"/>
</dbReference>
<evidence type="ECO:0000313" key="2">
    <source>
        <dbReference type="EMBL" id="KAK4770873.1"/>
    </source>
</evidence>
<gene>
    <name evidence="2" type="ORF">SAY87_031405</name>
</gene>
<dbReference type="SUPFAM" id="SSF81383">
    <property type="entry name" value="F-box domain"/>
    <property type="match status" value="1"/>
</dbReference>
<dbReference type="Pfam" id="PF24750">
    <property type="entry name" value="b-prop_At3g26010-like"/>
    <property type="match status" value="1"/>
</dbReference>
<feature type="domain" description="F-box" evidence="1">
    <location>
        <begin position="31"/>
        <end position="77"/>
    </location>
</feature>
<evidence type="ECO:0000313" key="3">
    <source>
        <dbReference type="Proteomes" id="UP001345219"/>
    </source>
</evidence>
<dbReference type="InterPro" id="IPR017451">
    <property type="entry name" value="F-box-assoc_interact_dom"/>
</dbReference>
<accession>A0AAN7KUY9</accession>
<dbReference type="Pfam" id="PF00646">
    <property type="entry name" value="F-box"/>
    <property type="match status" value="1"/>
</dbReference>
<dbReference type="InterPro" id="IPR056592">
    <property type="entry name" value="Beta-prop_At3g26010-like"/>
</dbReference>
<comment type="caution">
    <text evidence="2">The sequence shown here is derived from an EMBL/GenBank/DDBJ whole genome shotgun (WGS) entry which is preliminary data.</text>
</comment>
<dbReference type="Gene3D" id="1.20.1280.50">
    <property type="match status" value="1"/>
</dbReference>
<keyword evidence="3" id="KW-1185">Reference proteome</keyword>
<dbReference type="Proteomes" id="UP001345219">
    <property type="component" value="Chromosome 24"/>
</dbReference>
<organism evidence="2 3">
    <name type="scientific">Trapa incisa</name>
    <dbReference type="NCBI Taxonomy" id="236973"/>
    <lineage>
        <taxon>Eukaryota</taxon>
        <taxon>Viridiplantae</taxon>
        <taxon>Streptophyta</taxon>
        <taxon>Embryophyta</taxon>
        <taxon>Tracheophyta</taxon>
        <taxon>Spermatophyta</taxon>
        <taxon>Magnoliopsida</taxon>
        <taxon>eudicotyledons</taxon>
        <taxon>Gunneridae</taxon>
        <taxon>Pentapetalae</taxon>
        <taxon>rosids</taxon>
        <taxon>malvids</taxon>
        <taxon>Myrtales</taxon>
        <taxon>Lythraceae</taxon>
        <taxon>Trapa</taxon>
    </lineage>
</organism>
<dbReference type="SMART" id="SM00256">
    <property type="entry name" value="FBOX"/>
    <property type="match status" value="1"/>
</dbReference>
<protein>
    <recommendedName>
        <fullName evidence="1">F-box domain-containing protein</fullName>
    </recommendedName>
</protein>
<dbReference type="CDD" id="cd22157">
    <property type="entry name" value="F-box_AtFBW1-like"/>
    <property type="match status" value="1"/>
</dbReference>
<dbReference type="PANTHER" id="PTHR31672:SF2">
    <property type="entry name" value="F-BOX DOMAIN-CONTAINING PROTEIN"/>
    <property type="match status" value="1"/>
</dbReference>